<dbReference type="GO" id="GO:0004582">
    <property type="term" value="F:dolichyl-phosphate beta-D-mannosyltransferase activity"/>
    <property type="evidence" value="ECO:0007669"/>
    <property type="project" value="InterPro"/>
</dbReference>
<feature type="transmembrane region" description="Helical" evidence="7">
    <location>
        <begin position="305"/>
        <end position="326"/>
    </location>
</feature>
<feature type="transmembrane region" description="Helical" evidence="7">
    <location>
        <begin position="332"/>
        <end position="359"/>
    </location>
</feature>
<evidence type="ECO:0000256" key="7">
    <source>
        <dbReference type="SAM" id="Phobius"/>
    </source>
</evidence>
<dbReference type="GO" id="GO:0000271">
    <property type="term" value="P:polysaccharide biosynthetic process"/>
    <property type="evidence" value="ECO:0007669"/>
    <property type="project" value="InterPro"/>
</dbReference>
<dbReference type="InterPro" id="IPR039528">
    <property type="entry name" value="DPM1-like"/>
</dbReference>
<evidence type="ECO:0000256" key="2">
    <source>
        <dbReference type="ARBA" id="ARBA00006739"/>
    </source>
</evidence>
<protein>
    <submittedName>
        <fullName evidence="10">Dolichol monophosphate mannose synthase</fullName>
    </submittedName>
</protein>
<keyword evidence="4 7" id="KW-0812">Transmembrane</keyword>
<reference evidence="10" key="2">
    <citation type="submission" date="2023-01" db="EMBL/GenBank/DDBJ databases">
        <authorList>
            <person name="Sun Q."/>
            <person name="Evtushenko L."/>
        </authorList>
    </citation>
    <scope>NUCLEOTIDE SEQUENCE</scope>
    <source>
        <strain evidence="10">VKM Ac-1020</strain>
    </source>
</reference>
<dbReference type="RefSeq" id="WP_271172834.1">
    <property type="nucleotide sequence ID" value="NZ_BSEJ01000004.1"/>
</dbReference>
<dbReference type="InterPro" id="IPR050256">
    <property type="entry name" value="Glycosyltransferase_2"/>
</dbReference>
<evidence type="ECO:0000256" key="1">
    <source>
        <dbReference type="ARBA" id="ARBA00004141"/>
    </source>
</evidence>
<dbReference type="AlphaFoldDB" id="A0A9W6H2M9"/>
<dbReference type="Proteomes" id="UP001142462">
    <property type="component" value="Unassembled WGS sequence"/>
</dbReference>
<keyword evidence="5 7" id="KW-1133">Transmembrane helix</keyword>
<dbReference type="PANTHER" id="PTHR48090">
    <property type="entry name" value="UNDECAPRENYL-PHOSPHATE 4-DEOXY-4-FORMAMIDO-L-ARABINOSE TRANSFERASE-RELATED"/>
    <property type="match status" value="1"/>
</dbReference>
<dbReference type="InterPro" id="IPR001173">
    <property type="entry name" value="Glyco_trans_2-like"/>
</dbReference>
<dbReference type="SUPFAM" id="SSF53448">
    <property type="entry name" value="Nucleotide-diphospho-sugar transferases"/>
    <property type="match status" value="1"/>
</dbReference>
<evidence type="ECO:0000256" key="5">
    <source>
        <dbReference type="ARBA" id="ARBA00022989"/>
    </source>
</evidence>
<evidence type="ECO:0000256" key="3">
    <source>
        <dbReference type="ARBA" id="ARBA00022679"/>
    </source>
</evidence>
<comment type="similarity">
    <text evidence="2">Belongs to the glycosyltransferase 2 family.</text>
</comment>
<name>A0A9W6H2M9_9MICO</name>
<dbReference type="Pfam" id="PF04138">
    <property type="entry name" value="GtrA_DPMS_TM"/>
    <property type="match status" value="1"/>
</dbReference>
<organism evidence="10 11">
    <name type="scientific">Microbacterium barkeri</name>
    <dbReference type="NCBI Taxonomy" id="33917"/>
    <lineage>
        <taxon>Bacteria</taxon>
        <taxon>Bacillati</taxon>
        <taxon>Actinomycetota</taxon>
        <taxon>Actinomycetes</taxon>
        <taxon>Micrococcales</taxon>
        <taxon>Microbacteriaceae</taxon>
        <taxon>Microbacterium</taxon>
    </lineage>
</organism>
<reference evidence="10" key="1">
    <citation type="journal article" date="2014" name="Int. J. Syst. Evol. Microbiol.">
        <title>Complete genome sequence of Corynebacterium casei LMG S-19264T (=DSM 44701T), isolated from a smear-ripened cheese.</title>
        <authorList>
            <consortium name="US DOE Joint Genome Institute (JGI-PGF)"/>
            <person name="Walter F."/>
            <person name="Albersmeier A."/>
            <person name="Kalinowski J."/>
            <person name="Ruckert C."/>
        </authorList>
    </citation>
    <scope>NUCLEOTIDE SEQUENCE</scope>
    <source>
        <strain evidence="10">VKM Ac-1020</strain>
    </source>
</reference>
<dbReference type="PANTHER" id="PTHR48090:SF7">
    <property type="entry name" value="RFBJ PROTEIN"/>
    <property type="match status" value="1"/>
</dbReference>
<feature type="domain" description="GtrA/DPMS transmembrane" evidence="9">
    <location>
        <begin position="242"/>
        <end position="357"/>
    </location>
</feature>
<keyword evidence="11" id="KW-1185">Reference proteome</keyword>
<sequence length="385" mass="41756">MTIDHFAGATIIVPTYNEAPNVEPLVRRIVAAMDGVACEVLFVDDSSDGTADEVRRVAGLVDIPVRVIHRDEPVGGLSGAVILGLEQAAHDACVVIDGDLQHPPERIPALVARFRAGDVDAVVASRYVRDGSAAGLADLTRNLVSRVTTALTKAMFPLRLRDCSDPMTGFFLVDRTRVDVALLRPRGFKILLEILARQQLRVAEIPFDFAERAAGASKASIRQGGRFLVQLAALRFGKMSAFAIIGGLGAVANLAIMWTLTQLGMPYIWAAIIAAEATIIGNFLLQERFVFREMLDEASSGRTRFAKSFAFNNTEALVRIPVLALLVETWHISSVVAAAITLAVAFVARYAFHALVVYAPRRGRSARTQRVLEEIDEQVTAPGEL</sequence>
<dbReference type="CDD" id="cd06442">
    <property type="entry name" value="DPM1_like"/>
    <property type="match status" value="1"/>
</dbReference>
<evidence type="ECO:0000313" key="10">
    <source>
        <dbReference type="EMBL" id="GLJ61128.1"/>
    </source>
</evidence>
<evidence type="ECO:0000259" key="8">
    <source>
        <dbReference type="Pfam" id="PF00535"/>
    </source>
</evidence>
<feature type="transmembrane region" description="Helical" evidence="7">
    <location>
        <begin position="241"/>
        <end position="261"/>
    </location>
</feature>
<dbReference type="EMBL" id="BSEJ01000004">
    <property type="protein sequence ID" value="GLJ61128.1"/>
    <property type="molecule type" value="Genomic_DNA"/>
</dbReference>
<dbReference type="Pfam" id="PF00535">
    <property type="entry name" value="Glycos_transf_2"/>
    <property type="match status" value="1"/>
</dbReference>
<dbReference type="GO" id="GO:0016020">
    <property type="term" value="C:membrane"/>
    <property type="evidence" value="ECO:0007669"/>
    <property type="project" value="UniProtKB-SubCell"/>
</dbReference>
<keyword evidence="3" id="KW-0808">Transferase</keyword>
<evidence type="ECO:0000256" key="4">
    <source>
        <dbReference type="ARBA" id="ARBA00022692"/>
    </source>
</evidence>
<keyword evidence="6 7" id="KW-0472">Membrane</keyword>
<evidence type="ECO:0000313" key="11">
    <source>
        <dbReference type="Proteomes" id="UP001142462"/>
    </source>
</evidence>
<comment type="subcellular location">
    <subcellularLocation>
        <location evidence="1">Membrane</location>
        <topology evidence="1">Multi-pass membrane protein</topology>
    </subcellularLocation>
</comment>
<feature type="domain" description="Glycosyltransferase 2-like" evidence="8">
    <location>
        <begin position="10"/>
        <end position="170"/>
    </location>
</feature>
<feature type="transmembrane region" description="Helical" evidence="7">
    <location>
        <begin position="267"/>
        <end position="285"/>
    </location>
</feature>
<comment type="caution">
    <text evidence="10">The sequence shown here is derived from an EMBL/GenBank/DDBJ whole genome shotgun (WGS) entry which is preliminary data.</text>
</comment>
<proteinExistence type="inferred from homology"/>
<accession>A0A9W6H2M9</accession>
<dbReference type="Gene3D" id="3.90.550.10">
    <property type="entry name" value="Spore Coat Polysaccharide Biosynthesis Protein SpsA, Chain A"/>
    <property type="match status" value="1"/>
</dbReference>
<gene>
    <name evidence="10" type="ORF">GCM10017576_12570</name>
</gene>
<evidence type="ECO:0000256" key="6">
    <source>
        <dbReference type="ARBA" id="ARBA00023136"/>
    </source>
</evidence>
<dbReference type="InterPro" id="IPR029044">
    <property type="entry name" value="Nucleotide-diphossugar_trans"/>
</dbReference>
<evidence type="ECO:0000259" key="9">
    <source>
        <dbReference type="Pfam" id="PF04138"/>
    </source>
</evidence>
<dbReference type="InterPro" id="IPR007267">
    <property type="entry name" value="GtrA_DPMS_TM"/>
</dbReference>